<dbReference type="InterPro" id="IPR005801">
    <property type="entry name" value="ADC_synthase"/>
</dbReference>
<gene>
    <name evidence="2" type="ORF">KACHI17_24220</name>
</gene>
<dbReference type="AlphaFoldDB" id="A0AAT9GLS7"/>
<protein>
    <submittedName>
        <fullName evidence="2">Anthranilate synthase component I family protein</fullName>
    </submittedName>
</protein>
<dbReference type="InterPro" id="IPR019999">
    <property type="entry name" value="Anth_synth_I-like"/>
</dbReference>
<dbReference type="GO" id="GO:0046820">
    <property type="term" value="F:4-amino-4-deoxychorismate synthase activity"/>
    <property type="evidence" value="ECO:0007669"/>
    <property type="project" value="TreeGrafter"/>
</dbReference>
<dbReference type="Gene3D" id="3.60.120.10">
    <property type="entry name" value="Anthranilate synthase"/>
    <property type="match status" value="1"/>
</dbReference>
<dbReference type="GO" id="GO:0000162">
    <property type="term" value="P:L-tryptophan biosynthetic process"/>
    <property type="evidence" value="ECO:0007669"/>
    <property type="project" value="TreeGrafter"/>
</dbReference>
<name>A0AAT9GLS7_9BACT</name>
<dbReference type="PRINTS" id="PR00095">
    <property type="entry name" value="ANTSNTHASEI"/>
</dbReference>
<dbReference type="InterPro" id="IPR015890">
    <property type="entry name" value="Chorismate_C"/>
</dbReference>
<evidence type="ECO:0000259" key="1">
    <source>
        <dbReference type="Pfam" id="PF00425"/>
    </source>
</evidence>
<dbReference type="GO" id="GO:0009396">
    <property type="term" value="P:folic acid-containing compound biosynthetic process"/>
    <property type="evidence" value="ECO:0007669"/>
    <property type="project" value="InterPro"/>
</dbReference>
<organism evidence="2">
    <name type="scientific">Sediminibacterium sp. KACHI17</name>
    <dbReference type="NCBI Taxonomy" id="1751071"/>
    <lineage>
        <taxon>Bacteria</taxon>
        <taxon>Pseudomonadati</taxon>
        <taxon>Bacteroidota</taxon>
        <taxon>Chitinophagia</taxon>
        <taxon>Chitinophagales</taxon>
        <taxon>Chitinophagaceae</taxon>
        <taxon>Sediminibacterium</taxon>
    </lineage>
</organism>
<dbReference type="Pfam" id="PF00425">
    <property type="entry name" value="Chorismate_bind"/>
    <property type="match status" value="1"/>
</dbReference>
<reference evidence="2" key="1">
    <citation type="submission" date="2024-02" db="EMBL/GenBank/DDBJ databases">
        <title>Sediminibacterium planktonica sp. nov. and Sediminibacterium longus sp. nov., isolated from surface lake and river water.</title>
        <authorList>
            <person name="Watanabe K."/>
            <person name="Takemine S."/>
            <person name="Ishii Y."/>
            <person name="Ogata Y."/>
            <person name="Shindo C."/>
            <person name="Suda W."/>
        </authorList>
    </citation>
    <scope>NUCLEOTIDE SEQUENCE</scope>
    <source>
        <strain evidence="2">KACHI17</strain>
    </source>
</reference>
<feature type="domain" description="Chorismate-utilising enzyme C-terminal" evidence="1">
    <location>
        <begin position="114"/>
        <end position="371"/>
    </location>
</feature>
<accession>A0AAT9GLS7</accession>
<proteinExistence type="predicted"/>
<dbReference type="EMBL" id="AP029612">
    <property type="protein sequence ID" value="BFG71541.1"/>
    <property type="molecule type" value="Genomic_DNA"/>
</dbReference>
<dbReference type="NCBIfam" id="TIGR00553">
    <property type="entry name" value="pabB"/>
    <property type="match status" value="1"/>
</dbReference>
<evidence type="ECO:0000313" key="2">
    <source>
        <dbReference type="EMBL" id="BFG71541.1"/>
    </source>
</evidence>
<dbReference type="InterPro" id="IPR005802">
    <property type="entry name" value="ADC_synth_comp_1"/>
</dbReference>
<sequence>MLACGVTAAIPANASLKILDEFIHTHTGKWIFGHLGYDIKNQIENLSSEHPDGIQFPDLFFFVPAAVISLKDQTLEIEVYDGTDATDIYASIKAAPLIVNRPQPPIAVQPKMNKQQYLATIQQLKQHIQRGDCYEINYCQEFFAKDIDIEPLNLYLQLTKVSPNPFACYYRLTDKYLLCASPERFLQKKGDRLLSQPIKGTIPRHHTDPEADQKLIEQLQNSEKDKSENVMVVDLVRNDLSKVCQQGSVEVTELFGIYSFPQVHQMISTVAGVLDPSNHFTDIIKACFPMGSMTGAPKKRVMELIEQYEQSKRGLYSGAVGYISPSGDFDFNVVIRSILYNSSNQYLGYQVGGGITFYSDPEKEYEECLVKAAAIRSVLEGN</sequence>
<dbReference type="SUPFAM" id="SSF56322">
    <property type="entry name" value="ADC synthase"/>
    <property type="match status" value="1"/>
</dbReference>
<dbReference type="PANTHER" id="PTHR11236:SF50">
    <property type="entry name" value="AMINODEOXYCHORISMATE SYNTHASE COMPONENT 1"/>
    <property type="match status" value="1"/>
</dbReference>
<dbReference type="PANTHER" id="PTHR11236">
    <property type="entry name" value="AMINOBENZOATE/ANTHRANILATE SYNTHASE"/>
    <property type="match status" value="1"/>
</dbReference>